<keyword evidence="3" id="KW-0804">Transcription</keyword>
<dbReference type="AlphaFoldDB" id="A0A1B6VHG4"/>
<dbReference type="InterPro" id="IPR009057">
    <property type="entry name" value="Homeodomain-like_sf"/>
</dbReference>
<reference evidence="5 6" key="1">
    <citation type="submission" date="2016-03" db="EMBL/GenBank/DDBJ databases">
        <title>Draft genome sequence of Gluconobacter cerinus strain CECT 9110.</title>
        <authorList>
            <person name="Sainz F."/>
            <person name="Mas A."/>
            <person name="Torija M.J."/>
        </authorList>
    </citation>
    <scope>NUCLEOTIDE SEQUENCE [LARGE SCALE GENOMIC DNA]</scope>
    <source>
        <strain evidence="5 6">CECT 9110</strain>
    </source>
</reference>
<proteinExistence type="predicted"/>
<evidence type="ECO:0000313" key="5">
    <source>
        <dbReference type="EMBL" id="OAJ66654.1"/>
    </source>
</evidence>
<evidence type="ECO:0000313" key="6">
    <source>
        <dbReference type="Proteomes" id="UP000077786"/>
    </source>
</evidence>
<dbReference type="InterPro" id="IPR018060">
    <property type="entry name" value="HTH_AraC"/>
</dbReference>
<dbReference type="InterPro" id="IPR011051">
    <property type="entry name" value="RmlC_Cupin_sf"/>
</dbReference>
<dbReference type="Pfam" id="PF12833">
    <property type="entry name" value="HTH_18"/>
    <property type="match status" value="1"/>
</dbReference>
<gene>
    <name evidence="5" type="ORF">A0123_02787</name>
</gene>
<dbReference type="Gene3D" id="1.10.10.60">
    <property type="entry name" value="Homeodomain-like"/>
    <property type="match status" value="2"/>
</dbReference>
<organism evidence="5 6">
    <name type="scientific">Gluconobacter cerinus</name>
    <dbReference type="NCBI Taxonomy" id="38307"/>
    <lineage>
        <taxon>Bacteria</taxon>
        <taxon>Pseudomonadati</taxon>
        <taxon>Pseudomonadota</taxon>
        <taxon>Alphaproteobacteria</taxon>
        <taxon>Acetobacterales</taxon>
        <taxon>Acetobacteraceae</taxon>
        <taxon>Gluconobacter</taxon>
    </lineage>
</organism>
<dbReference type="InterPro" id="IPR018062">
    <property type="entry name" value="HTH_AraC-typ_CS"/>
</dbReference>
<dbReference type="PROSITE" id="PS01124">
    <property type="entry name" value="HTH_ARAC_FAMILY_2"/>
    <property type="match status" value="1"/>
</dbReference>
<dbReference type="SUPFAM" id="SSF46689">
    <property type="entry name" value="Homeodomain-like"/>
    <property type="match status" value="2"/>
</dbReference>
<evidence type="ECO:0000256" key="1">
    <source>
        <dbReference type="ARBA" id="ARBA00023015"/>
    </source>
</evidence>
<sequence length="214" mass="23906">MVVKTEGAYWLIGPGQFLWVPPKTNHDARSHGSISGWSLYVREDRCASLPVRPFVADSTRLIMAQAERLTSVIADEKWDDRTTRLAESFWDELLSIPCSSVTLPAPKDVRLKLVTEALSSDPADVRDQQDWAKFAGMSLRSFVRHFTADTGMSFSVWRQTLRILSAQEKLARGERVTCVAAAVGYESLGAFAAAFKKSTGYSPSDYIKRVTRKI</sequence>
<dbReference type="PANTHER" id="PTHR11019">
    <property type="entry name" value="HTH-TYPE TRANSCRIPTIONAL REGULATOR NIMR"/>
    <property type="match status" value="1"/>
</dbReference>
<dbReference type="SMART" id="SM00342">
    <property type="entry name" value="HTH_ARAC"/>
    <property type="match status" value="1"/>
</dbReference>
<dbReference type="Proteomes" id="UP000077786">
    <property type="component" value="Unassembled WGS sequence"/>
</dbReference>
<evidence type="ECO:0000256" key="3">
    <source>
        <dbReference type="ARBA" id="ARBA00023163"/>
    </source>
</evidence>
<dbReference type="EMBL" id="LUTU01000014">
    <property type="protein sequence ID" value="OAJ66654.1"/>
    <property type="molecule type" value="Genomic_DNA"/>
</dbReference>
<dbReference type="GO" id="GO:0003700">
    <property type="term" value="F:DNA-binding transcription factor activity"/>
    <property type="evidence" value="ECO:0007669"/>
    <property type="project" value="InterPro"/>
</dbReference>
<evidence type="ECO:0000256" key="2">
    <source>
        <dbReference type="ARBA" id="ARBA00023125"/>
    </source>
</evidence>
<accession>A0A1B6VHG4</accession>
<dbReference type="GO" id="GO:0043565">
    <property type="term" value="F:sequence-specific DNA binding"/>
    <property type="evidence" value="ECO:0007669"/>
    <property type="project" value="InterPro"/>
</dbReference>
<name>A0A1B6VHG4_9PROT</name>
<dbReference type="SUPFAM" id="SSF51182">
    <property type="entry name" value="RmlC-like cupins"/>
    <property type="match status" value="1"/>
</dbReference>
<comment type="caution">
    <text evidence="5">The sequence shown here is derived from an EMBL/GenBank/DDBJ whole genome shotgun (WGS) entry which is preliminary data.</text>
</comment>
<keyword evidence="2" id="KW-0238">DNA-binding</keyword>
<feature type="domain" description="HTH araC/xylS-type" evidence="4">
    <location>
        <begin position="112"/>
        <end position="209"/>
    </location>
</feature>
<dbReference type="PANTHER" id="PTHR11019:SF159">
    <property type="entry name" value="TRANSCRIPTIONAL REGULATOR-RELATED"/>
    <property type="match status" value="1"/>
</dbReference>
<evidence type="ECO:0000259" key="4">
    <source>
        <dbReference type="PROSITE" id="PS01124"/>
    </source>
</evidence>
<dbReference type="PATRIC" id="fig|38307.3.peg.2909"/>
<keyword evidence="1" id="KW-0805">Transcription regulation</keyword>
<protein>
    <submittedName>
        <fullName evidence="5">AraC family transcriptional regulator</fullName>
    </submittedName>
</protein>
<dbReference type="PROSITE" id="PS00041">
    <property type="entry name" value="HTH_ARAC_FAMILY_1"/>
    <property type="match status" value="1"/>
</dbReference>